<dbReference type="Proteomes" id="UP001176059">
    <property type="component" value="Unassembled WGS sequence"/>
</dbReference>
<keyword evidence="3" id="KW-1185">Reference proteome</keyword>
<protein>
    <submittedName>
        <fullName evidence="2">Uncharacterized protein</fullName>
    </submittedName>
</protein>
<feature type="region of interest" description="Disordered" evidence="1">
    <location>
        <begin position="1"/>
        <end position="21"/>
    </location>
</feature>
<dbReference type="AlphaFoldDB" id="A0AA38JIF8"/>
<reference evidence="2" key="2">
    <citation type="journal article" date="2023" name="Proc. Natl. Acad. Sci. U.S.A.">
        <title>A global phylogenomic analysis of the shiitake genus Lentinula.</title>
        <authorList>
            <person name="Sierra-Patev S."/>
            <person name="Min B."/>
            <person name="Naranjo-Ortiz M."/>
            <person name="Looney B."/>
            <person name="Konkel Z."/>
            <person name="Slot J.C."/>
            <person name="Sakamoto Y."/>
            <person name="Steenwyk J.L."/>
            <person name="Rokas A."/>
            <person name="Carro J."/>
            <person name="Camarero S."/>
            <person name="Ferreira P."/>
            <person name="Molpeceres G."/>
            <person name="Ruiz-Duenas F.J."/>
            <person name="Serrano A."/>
            <person name="Henrissat B."/>
            <person name="Drula E."/>
            <person name="Hughes K.W."/>
            <person name="Mata J.L."/>
            <person name="Ishikawa N.K."/>
            <person name="Vargas-Isla R."/>
            <person name="Ushijima S."/>
            <person name="Smith C.A."/>
            <person name="Donoghue J."/>
            <person name="Ahrendt S."/>
            <person name="Andreopoulos W."/>
            <person name="He G."/>
            <person name="LaButti K."/>
            <person name="Lipzen A."/>
            <person name="Ng V."/>
            <person name="Riley R."/>
            <person name="Sandor L."/>
            <person name="Barry K."/>
            <person name="Martinez A.T."/>
            <person name="Xiao Y."/>
            <person name="Gibbons J.G."/>
            <person name="Terashima K."/>
            <person name="Grigoriev I.V."/>
            <person name="Hibbett D."/>
        </authorList>
    </citation>
    <scope>NUCLEOTIDE SEQUENCE</scope>
    <source>
        <strain evidence="2">ET3784</strain>
    </source>
</reference>
<evidence type="ECO:0000256" key="1">
    <source>
        <dbReference type="SAM" id="MobiDB-lite"/>
    </source>
</evidence>
<evidence type="ECO:0000313" key="2">
    <source>
        <dbReference type="EMBL" id="KAJ3725563.1"/>
    </source>
</evidence>
<accession>A0AA38JIF8</accession>
<feature type="compositionally biased region" description="Low complexity" evidence="1">
    <location>
        <begin position="7"/>
        <end position="16"/>
    </location>
</feature>
<gene>
    <name evidence="2" type="ORF">DFJ43DRAFT_1002520</name>
</gene>
<evidence type="ECO:0000313" key="3">
    <source>
        <dbReference type="Proteomes" id="UP001176059"/>
    </source>
</evidence>
<sequence>MSKSKSRVSSSGSLLKIPRDDMDPDDLFVKHNISEIKLIQQRLRCSDADAKQEELRLMVGYVKAYFFTVSII</sequence>
<organism evidence="2 3">
    <name type="scientific">Lentinula guzmanii</name>
    <dbReference type="NCBI Taxonomy" id="2804957"/>
    <lineage>
        <taxon>Eukaryota</taxon>
        <taxon>Fungi</taxon>
        <taxon>Dikarya</taxon>
        <taxon>Basidiomycota</taxon>
        <taxon>Agaricomycotina</taxon>
        <taxon>Agaricomycetes</taxon>
        <taxon>Agaricomycetidae</taxon>
        <taxon>Agaricales</taxon>
        <taxon>Marasmiineae</taxon>
        <taxon>Omphalotaceae</taxon>
        <taxon>Lentinula</taxon>
    </lineage>
</organism>
<proteinExistence type="predicted"/>
<comment type="caution">
    <text evidence="2">The sequence shown here is derived from an EMBL/GenBank/DDBJ whole genome shotgun (WGS) entry which is preliminary data.</text>
</comment>
<name>A0AA38JIF8_9AGAR</name>
<reference evidence="2" key="1">
    <citation type="submission" date="2022-08" db="EMBL/GenBank/DDBJ databases">
        <authorList>
            <consortium name="DOE Joint Genome Institute"/>
            <person name="Min B."/>
            <person name="Sierra-Patev S."/>
            <person name="Naranjo-Ortiz M."/>
            <person name="Looney B."/>
            <person name="Konkel Z."/>
            <person name="Slot J.C."/>
            <person name="Sakamoto Y."/>
            <person name="Steenwyk J.L."/>
            <person name="Rokas A."/>
            <person name="Carro J."/>
            <person name="Camarero S."/>
            <person name="Ferreira P."/>
            <person name="Molpeceres G."/>
            <person name="Ruiz-duenas F.J."/>
            <person name="Serrano A."/>
            <person name="Henrissat B."/>
            <person name="Drula E."/>
            <person name="Hughes K.W."/>
            <person name="Mata J.L."/>
            <person name="Ishikawa N.K."/>
            <person name="Vargas-Isla R."/>
            <person name="Ushijima S."/>
            <person name="Smith C.A."/>
            <person name="Ahrendt S."/>
            <person name="Andreopoulos W."/>
            <person name="He G."/>
            <person name="LaButti K."/>
            <person name="Lipzen A."/>
            <person name="Ng V."/>
            <person name="Riley R."/>
            <person name="Sandor L."/>
            <person name="Barry K."/>
            <person name="Martinez A.T."/>
            <person name="Xiao Y."/>
            <person name="Gibbons J.G."/>
            <person name="Terashima K."/>
            <person name="Hibbett D.S."/>
            <person name="Grigoriev I.V."/>
        </authorList>
    </citation>
    <scope>NUCLEOTIDE SEQUENCE</scope>
    <source>
        <strain evidence="2">ET3784</strain>
    </source>
</reference>
<dbReference type="EMBL" id="JANVFO010000046">
    <property type="protein sequence ID" value="KAJ3725563.1"/>
    <property type="molecule type" value="Genomic_DNA"/>
</dbReference>